<name>A0A511N164_DEIC1</name>
<evidence type="ECO:0000256" key="1">
    <source>
        <dbReference type="SAM" id="Phobius"/>
    </source>
</evidence>
<dbReference type="OrthoDB" id="64478at2"/>
<evidence type="ECO:0000313" key="3">
    <source>
        <dbReference type="Proteomes" id="UP000321306"/>
    </source>
</evidence>
<protein>
    <submittedName>
        <fullName evidence="2">Uncharacterized protein</fullName>
    </submittedName>
</protein>
<feature type="transmembrane region" description="Helical" evidence="1">
    <location>
        <begin position="690"/>
        <end position="707"/>
    </location>
</feature>
<feature type="transmembrane region" description="Helical" evidence="1">
    <location>
        <begin position="442"/>
        <end position="458"/>
    </location>
</feature>
<gene>
    <name evidence="2" type="ORF">DC3_21740</name>
</gene>
<feature type="transmembrane region" description="Helical" evidence="1">
    <location>
        <begin position="569"/>
        <end position="586"/>
    </location>
</feature>
<feature type="transmembrane region" description="Helical" evidence="1">
    <location>
        <begin position="632"/>
        <end position="655"/>
    </location>
</feature>
<proteinExistence type="predicted"/>
<keyword evidence="1" id="KW-0472">Membrane</keyword>
<keyword evidence="1" id="KW-1133">Transmembrane helix</keyword>
<sequence>MDKPLNAHEEQLLNALDFGSPPPEGFFARFKELFEVQEALDRLPVLHVPAWLTEFMEERIHSDLFHSIFLNTLNVEDVLTTASSFTRQYLPPTYTLPERIMEDFEAQQILSSLPALKAPQGFASLMVARIQEDQFRGQMQQLKVQAPQGLASRIVERIQEDRLNENLQHLKVRAPEGFASRIVERIQDDVLTQNLQHLKVKAPEGFASRIVERIQEDLLSENLRQLKVKAPEGFASRIVERIQDDVLTENLQQLKVQAPGGFAGQVLQHIQTRSEQEMQQALQNLPEMKAPQGFSQAMAQRIQEAALKEELSDLKVKVPAGFANRTLQHMEARSEQETSAVLKSLPVVQAPEGFAAHVASRIVRDAHAQETHNPAPLYLVGMALLAAAFALFSFVFPNVQVGVSVLLDLASNISAPAIGVMVILAVISLFGLFSKVKFTPQITYAAFTIAMLAVYPNVQSAFGPATVTPQQEVASVVRVGGDVVVRGHVTGDVVALGGDITLVQGAKVDGRTVSLLGDVKADPGVEASVAPTAILGRVNGELPLQKTVLPSVGVASAFVPLMDLMKSEYWPAFYFAFLCIFTLLVYQSGHGTALVRQSLREPNRNLALGYVAFLLTLPVLLVSNLVGNGVLLGLSIALLVALTAGLSISLLLLGAAVTVRLRKQSHPVTFALIGLAVYLVLLTFPAVATVTWFAGGCYGLGVLLNYVRKTNVTHLKAA</sequence>
<organism evidence="2 3">
    <name type="scientific">Deinococcus cellulosilyticus (strain DSM 18568 / NBRC 106333 / KACC 11606 / 5516J-15)</name>
    <dbReference type="NCBI Taxonomy" id="1223518"/>
    <lineage>
        <taxon>Bacteria</taxon>
        <taxon>Thermotogati</taxon>
        <taxon>Deinococcota</taxon>
        <taxon>Deinococci</taxon>
        <taxon>Deinococcales</taxon>
        <taxon>Deinococcaceae</taxon>
        <taxon>Deinococcus</taxon>
    </lineage>
</organism>
<dbReference type="Proteomes" id="UP000321306">
    <property type="component" value="Unassembled WGS sequence"/>
</dbReference>
<feature type="transmembrane region" description="Helical" evidence="1">
    <location>
        <begin position="409"/>
        <end position="430"/>
    </location>
</feature>
<dbReference type="EMBL" id="BJXB01000008">
    <property type="protein sequence ID" value="GEM46539.1"/>
    <property type="molecule type" value="Genomic_DNA"/>
</dbReference>
<accession>A0A511N164</accession>
<feature type="transmembrane region" description="Helical" evidence="1">
    <location>
        <begin position="607"/>
        <end position="626"/>
    </location>
</feature>
<reference evidence="2 3" key="1">
    <citation type="submission" date="2019-07" db="EMBL/GenBank/DDBJ databases">
        <title>Whole genome shotgun sequence of Deinococcus cellulosilyticus NBRC 106333.</title>
        <authorList>
            <person name="Hosoyama A."/>
            <person name="Uohara A."/>
            <person name="Ohji S."/>
            <person name="Ichikawa N."/>
        </authorList>
    </citation>
    <scope>NUCLEOTIDE SEQUENCE [LARGE SCALE GENOMIC DNA]</scope>
    <source>
        <strain evidence="2 3">NBRC 106333</strain>
    </source>
</reference>
<feature type="transmembrane region" description="Helical" evidence="1">
    <location>
        <begin position="667"/>
        <end position="684"/>
    </location>
</feature>
<dbReference type="AlphaFoldDB" id="A0A511N164"/>
<keyword evidence="1" id="KW-0812">Transmembrane</keyword>
<keyword evidence="3" id="KW-1185">Reference proteome</keyword>
<dbReference type="RefSeq" id="WP_146884350.1">
    <property type="nucleotide sequence ID" value="NZ_BJXB01000008.1"/>
</dbReference>
<comment type="caution">
    <text evidence="2">The sequence shown here is derived from an EMBL/GenBank/DDBJ whole genome shotgun (WGS) entry which is preliminary data.</text>
</comment>
<feature type="transmembrane region" description="Helical" evidence="1">
    <location>
        <begin position="377"/>
        <end position="397"/>
    </location>
</feature>
<evidence type="ECO:0000313" key="2">
    <source>
        <dbReference type="EMBL" id="GEM46539.1"/>
    </source>
</evidence>